<proteinExistence type="predicted"/>
<feature type="transmembrane region" description="Helical" evidence="1">
    <location>
        <begin position="89"/>
        <end position="107"/>
    </location>
</feature>
<keyword evidence="1" id="KW-1133">Transmembrane helix</keyword>
<reference evidence="2 3" key="1">
    <citation type="journal article" date="2014" name="Genome Announc.">
        <title>Draft Genome Sequence of the Antitrypanosomally Active Sponge-Associated Bacterium Actinokineospora sp. Strain EG49.</title>
        <authorList>
            <person name="Harjes J."/>
            <person name="Ryu T."/>
            <person name="Abdelmohsen U.R."/>
            <person name="Moitinho-Silva L."/>
            <person name="Horn H."/>
            <person name="Ravasi T."/>
            <person name="Hentschel U."/>
        </authorList>
    </citation>
    <scope>NUCLEOTIDE SEQUENCE [LARGE SCALE GENOMIC DNA]</scope>
    <source>
        <strain evidence="2 3">EG49</strain>
    </source>
</reference>
<organism evidence="2 3">
    <name type="scientific">Actinokineospora spheciospongiae</name>
    <dbReference type="NCBI Taxonomy" id="909613"/>
    <lineage>
        <taxon>Bacteria</taxon>
        <taxon>Bacillati</taxon>
        <taxon>Actinomycetota</taxon>
        <taxon>Actinomycetes</taxon>
        <taxon>Pseudonocardiales</taxon>
        <taxon>Pseudonocardiaceae</taxon>
        <taxon>Actinokineospora</taxon>
    </lineage>
</organism>
<dbReference type="Proteomes" id="UP000019277">
    <property type="component" value="Unassembled WGS sequence"/>
</dbReference>
<sequence length="169" mass="18057">MRQTDSFGTGELGVPQGIAHTTVQVGVGPPSGDVRAKVQRAIGHPVQRAWPKWWLKITISVHAVLVFAQAVMAGQYLAGDYGFLEQHSVNAMVIGVVCAGTVGAAYFDRRFNAATVWPLVAAVLLFLAEIGQMAAGVWRSMALHVPLGVAVTVAVVFQLVWVWRKPAAA</sequence>
<evidence type="ECO:0000256" key="1">
    <source>
        <dbReference type="SAM" id="Phobius"/>
    </source>
</evidence>
<protein>
    <recommendedName>
        <fullName evidence="4">Integral membrane protein</fullName>
    </recommendedName>
</protein>
<keyword evidence="3" id="KW-1185">Reference proteome</keyword>
<dbReference type="EMBL" id="AYXG01000147">
    <property type="protein sequence ID" value="EWC60674.1"/>
    <property type="molecule type" value="Genomic_DNA"/>
</dbReference>
<comment type="caution">
    <text evidence="2">The sequence shown here is derived from an EMBL/GenBank/DDBJ whole genome shotgun (WGS) entry which is preliminary data.</text>
</comment>
<dbReference type="OrthoDB" id="3823611at2"/>
<evidence type="ECO:0000313" key="2">
    <source>
        <dbReference type="EMBL" id="EWC60674.1"/>
    </source>
</evidence>
<keyword evidence="1" id="KW-0812">Transmembrane</keyword>
<feature type="transmembrane region" description="Helical" evidence="1">
    <location>
        <begin position="114"/>
        <end position="135"/>
    </location>
</feature>
<keyword evidence="1" id="KW-0472">Membrane</keyword>
<dbReference type="AlphaFoldDB" id="W7J3H4"/>
<feature type="transmembrane region" description="Helical" evidence="1">
    <location>
        <begin position="53"/>
        <end position="77"/>
    </location>
</feature>
<name>W7J3H4_9PSEU</name>
<dbReference type="eggNOG" id="ENOG50337XG">
    <property type="taxonomic scope" value="Bacteria"/>
</dbReference>
<dbReference type="STRING" id="909613.UO65_3957"/>
<feature type="transmembrane region" description="Helical" evidence="1">
    <location>
        <begin position="141"/>
        <end position="163"/>
    </location>
</feature>
<accession>W7J3H4</accession>
<evidence type="ECO:0008006" key="4">
    <source>
        <dbReference type="Google" id="ProtNLM"/>
    </source>
</evidence>
<gene>
    <name evidence="2" type="ORF">UO65_3957</name>
</gene>
<dbReference type="RefSeq" id="WP_052021372.1">
    <property type="nucleotide sequence ID" value="NZ_AYXG01000147.1"/>
</dbReference>
<evidence type="ECO:0000313" key="3">
    <source>
        <dbReference type="Proteomes" id="UP000019277"/>
    </source>
</evidence>